<dbReference type="PROSITE" id="PS52016">
    <property type="entry name" value="TONB_DEPENDENT_REC_3"/>
    <property type="match status" value="1"/>
</dbReference>
<keyword evidence="4 7" id="KW-0812">Transmembrane</keyword>
<protein>
    <submittedName>
        <fullName evidence="9">TonB-linked SusC/RagA family outer membrane protein</fullName>
    </submittedName>
</protein>
<sequence>MQKTADWFRMAMPITKISKPRTATRIMWAKTSCAVASFRRKHSFIVMAMRMTFILLLVAFLQVSANGFAQTVTFSGKNIPLQQVFTAIKQQTGFAVFGNNELFQHAKTISIQADKMPLHNFLDKVFEAQPLTYHIDGKTIFIHSKTPIPSNKVVAEPAATTVEQGFEITGRIYNTRNEPLPYASVQVKGTKLGALTDTKGAFVLKNVKVGDVLVVSYIGCITKEATITEDKEYFFQLADTKNQLDQVIIQGYGTTTKRSSTGNIAKVTGEEIARQNVMNPLMALQGKVPGLVITPTTGYSSGTMRVELRGRKTISDAFVSDPLYIIDGVPITTLELSGANYQSGSAGVLQAGFGGVGGGQSPFFSLDPTEIESIEVLKDADATAIYGSRGASGVILITTKRANLKSGSGFTANIQTGMRTVTRYMKMMSTQDFLQMRKQAFANDGMTPNADNAPDLMMWDSTRNVNWQKELYGNRGKSTQANVAFTGGNQIAQFRVSGQYSKEVDILSAKGANERAGVAMNVNHTSYNNKFRMNMGVNYSLTKTDSRPNPDAVNYAPNAPSIYNEVGALNFAAWPASINQTSFPFYTLEMMSEARTVFLKADMTADYNLMKGLNVKANIGYNSFNTDHFYGFPMRAQNPLYNPTGMAMTGYTNITNVVIEPQITYRRYFGKSNLQVLFGASYQSNVTKGINTIGMGFSSDDFIESVNMAQMQMATPVFGQYKYAAMFGRISYDYDNKYFLNLNGRRDGSSRFGKDNQFGNFGSVGLAWIATEEPWVKSFLPKAISMIKLRSSYGLTGSDNVGDYKYLSQWTSTVGSYQLYPYDTKTPLVNLLAVNPNYRWQVNKKFEAALSLGFLQDKLSADFIYYNERCNNQLTSFPTGIYTGFNSVVANWPANIENKGFDVLVNATLMDRDQFRWSAYFNINFNTNKLLAYPGFENSPYYAKLKIGKSLNELYLLKYTGVDPKTGEYSFQLKDKNLLTIDQSIPAGTGADDRISSIDLSPKYSGGFGSSVTWKNWDMHVAFNYRRQYQVNAYFPMNTAGAGNNLPAEMVGNVWEKEGDIKKYAKYHATEQPMYANFRVSDGYYFDTKFVRLNNVAIGYKMPGSLMKQTKLKSCRLFVQLQNMFVLTNYNGIDPEITSMTALPPAKSFTAGINLQF</sequence>
<evidence type="ECO:0000256" key="3">
    <source>
        <dbReference type="ARBA" id="ARBA00022452"/>
    </source>
</evidence>
<dbReference type="Pfam" id="PF13715">
    <property type="entry name" value="CarbopepD_reg_2"/>
    <property type="match status" value="1"/>
</dbReference>
<dbReference type="InterPro" id="IPR012910">
    <property type="entry name" value="Plug_dom"/>
</dbReference>
<dbReference type="SUPFAM" id="SSF56935">
    <property type="entry name" value="Porins"/>
    <property type="match status" value="1"/>
</dbReference>
<evidence type="ECO:0000256" key="2">
    <source>
        <dbReference type="ARBA" id="ARBA00022448"/>
    </source>
</evidence>
<evidence type="ECO:0000256" key="7">
    <source>
        <dbReference type="PROSITE-ProRule" id="PRU01360"/>
    </source>
</evidence>
<dbReference type="Pfam" id="PF07715">
    <property type="entry name" value="Plug"/>
    <property type="match status" value="1"/>
</dbReference>
<evidence type="ECO:0000256" key="1">
    <source>
        <dbReference type="ARBA" id="ARBA00004571"/>
    </source>
</evidence>
<accession>A0A327QVX4</accession>
<dbReference type="AlphaFoldDB" id="A0A327QVX4"/>
<feature type="domain" description="TonB-dependent receptor plug" evidence="8">
    <location>
        <begin position="257"/>
        <end position="394"/>
    </location>
</feature>
<dbReference type="SUPFAM" id="SSF49464">
    <property type="entry name" value="Carboxypeptidase regulatory domain-like"/>
    <property type="match status" value="1"/>
</dbReference>
<name>A0A327QVX4_9BACT</name>
<evidence type="ECO:0000256" key="4">
    <source>
        <dbReference type="ARBA" id="ARBA00022692"/>
    </source>
</evidence>
<dbReference type="RefSeq" id="WP_158538558.1">
    <property type="nucleotide sequence ID" value="NZ_QLLL01000002.1"/>
</dbReference>
<dbReference type="InterPro" id="IPR023997">
    <property type="entry name" value="TonB-dep_OMP_SusC/RagA_CS"/>
</dbReference>
<dbReference type="InterPro" id="IPR023996">
    <property type="entry name" value="TonB-dep_OMP_SusC/RagA"/>
</dbReference>
<dbReference type="Gene3D" id="2.40.170.20">
    <property type="entry name" value="TonB-dependent receptor, beta-barrel domain"/>
    <property type="match status" value="1"/>
</dbReference>
<keyword evidence="3 7" id="KW-1134">Transmembrane beta strand</keyword>
<gene>
    <name evidence="9" type="ORF">LX64_01403</name>
</gene>
<comment type="caution">
    <text evidence="9">The sequence shown here is derived from an EMBL/GenBank/DDBJ whole genome shotgun (WGS) entry which is preliminary data.</text>
</comment>
<dbReference type="NCBIfam" id="TIGR04057">
    <property type="entry name" value="SusC_RagA_signa"/>
    <property type="match status" value="1"/>
</dbReference>
<keyword evidence="6 7" id="KW-0998">Cell outer membrane</keyword>
<dbReference type="GO" id="GO:0009279">
    <property type="term" value="C:cell outer membrane"/>
    <property type="evidence" value="ECO:0007669"/>
    <property type="project" value="UniProtKB-SubCell"/>
</dbReference>
<dbReference type="InterPro" id="IPR036942">
    <property type="entry name" value="Beta-barrel_TonB_sf"/>
</dbReference>
<dbReference type="InterPro" id="IPR037066">
    <property type="entry name" value="Plug_dom_sf"/>
</dbReference>
<dbReference type="InterPro" id="IPR008969">
    <property type="entry name" value="CarboxyPept-like_regulatory"/>
</dbReference>
<dbReference type="NCBIfam" id="TIGR04056">
    <property type="entry name" value="OMP_RagA_SusC"/>
    <property type="match status" value="1"/>
</dbReference>
<dbReference type="OrthoDB" id="9768177at2"/>
<evidence type="ECO:0000256" key="5">
    <source>
        <dbReference type="ARBA" id="ARBA00023136"/>
    </source>
</evidence>
<dbReference type="Gene3D" id="2.170.130.10">
    <property type="entry name" value="TonB-dependent receptor, plug domain"/>
    <property type="match status" value="1"/>
</dbReference>
<keyword evidence="5 7" id="KW-0472">Membrane</keyword>
<keyword evidence="2 7" id="KW-0813">Transport</keyword>
<proteinExistence type="inferred from homology"/>
<reference evidence="9 10" key="1">
    <citation type="submission" date="2018-06" db="EMBL/GenBank/DDBJ databases">
        <title>Genomic Encyclopedia of Archaeal and Bacterial Type Strains, Phase II (KMG-II): from individual species to whole genera.</title>
        <authorList>
            <person name="Goeker M."/>
        </authorList>
    </citation>
    <scope>NUCLEOTIDE SEQUENCE [LARGE SCALE GENOMIC DNA]</scope>
    <source>
        <strain evidence="9 10">DSM 23857</strain>
    </source>
</reference>
<evidence type="ECO:0000256" key="6">
    <source>
        <dbReference type="ARBA" id="ARBA00023237"/>
    </source>
</evidence>
<dbReference type="InterPro" id="IPR039426">
    <property type="entry name" value="TonB-dep_rcpt-like"/>
</dbReference>
<evidence type="ECO:0000313" key="9">
    <source>
        <dbReference type="EMBL" id="RAJ08749.1"/>
    </source>
</evidence>
<evidence type="ECO:0000313" key="10">
    <source>
        <dbReference type="Proteomes" id="UP000249547"/>
    </source>
</evidence>
<evidence type="ECO:0000259" key="8">
    <source>
        <dbReference type="Pfam" id="PF07715"/>
    </source>
</evidence>
<comment type="similarity">
    <text evidence="7">Belongs to the TonB-dependent receptor family.</text>
</comment>
<keyword evidence="10" id="KW-1185">Reference proteome</keyword>
<comment type="subcellular location">
    <subcellularLocation>
        <location evidence="1 7">Cell outer membrane</location>
        <topology evidence="1 7">Multi-pass membrane protein</topology>
    </subcellularLocation>
</comment>
<dbReference type="EMBL" id="QLLL01000002">
    <property type="protein sequence ID" value="RAJ08749.1"/>
    <property type="molecule type" value="Genomic_DNA"/>
</dbReference>
<dbReference type="Proteomes" id="UP000249547">
    <property type="component" value="Unassembled WGS sequence"/>
</dbReference>
<organism evidence="9 10">
    <name type="scientific">Chitinophaga skermanii</name>
    <dbReference type="NCBI Taxonomy" id="331697"/>
    <lineage>
        <taxon>Bacteria</taxon>
        <taxon>Pseudomonadati</taxon>
        <taxon>Bacteroidota</taxon>
        <taxon>Chitinophagia</taxon>
        <taxon>Chitinophagales</taxon>
        <taxon>Chitinophagaceae</taxon>
        <taxon>Chitinophaga</taxon>
    </lineage>
</organism>